<dbReference type="PANTHER" id="PTHR32385">
    <property type="entry name" value="MANNOSYL PHOSPHORYLINOSITOL CERAMIDE SYNTHASE"/>
    <property type="match status" value="1"/>
</dbReference>
<proteinExistence type="predicted"/>
<evidence type="ECO:0000313" key="3">
    <source>
        <dbReference type="Proteomes" id="UP000028680"/>
    </source>
</evidence>
<accession>A0AAN0VHZ9</accession>
<dbReference type="InterPro" id="IPR029044">
    <property type="entry name" value="Nucleotide-diphossugar_trans"/>
</dbReference>
<dbReference type="GO" id="GO:0051999">
    <property type="term" value="P:mannosyl-inositol phosphorylceramide biosynthetic process"/>
    <property type="evidence" value="ECO:0007669"/>
    <property type="project" value="TreeGrafter"/>
</dbReference>
<protein>
    <submittedName>
        <fullName evidence="2">Glycosyltransferase, sugar binding region</fullName>
    </submittedName>
</protein>
<dbReference type="EMBL" id="CP003984">
    <property type="protein sequence ID" value="AII86589.1"/>
    <property type="molecule type" value="Genomic_DNA"/>
</dbReference>
<dbReference type="InterPro" id="IPR051706">
    <property type="entry name" value="Glycosyltransferase_domain"/>
</dbReference>
<dbReference type="InterPro" id="IPR007577">
    <property type="entry name" value="GlycoTrfase_DXD_sugar-bd_CS"/>
</dbReference>
<keyword evidence="3" id="KW-1185">Reference proteome</keyword>
<dbReference type="Pfam" id="PF04488">
    <property type="entry name" value="Gly_transf_sug"/>
    <property type="match status" value="1"/>
</dbReference>
<dbReference type="KEGG" id="ptp:RCA23_c10380"/>
<dbReference type="GO" id="GO:0016020">
    <property type="term" value="C:membrane"/>
    <property type="evidence" value="ECO:0007669"/>
    <property type="project" value="GOC"/>
</dbReference>
<name>A0AAN0VHZ9_9RHOB</name>
<evidence type="ECO:0000256" key="1">
    <source>
        <dbReference type="ARBA" id="ARBA00022679"/>
    </source>
</evidence>
<evidence type="ECO:0000313" key="2">
    <source>
        <dbReference type="EMBL" id="AII86589.1"/>
    </source>
</evidence>
<dbReference type="SUPFAM" id="SSF53448">
    <property type="entry name" value="Nucleotide-diphospho-sugar transferases"/>
    <property type="match status" value="1"/>
</dbReference>
<dbReference type="PANTHER" id="PTHR32385:SF15">
    <property type="entry name" value="INOSITOL PHOSPHOCERAMIDE MANNOSYLTRANSFERASE 1"/>
    <property type="match status" value="1"/>
</dbReference>
<gene>
    <name evidence="2" type="ORF">RCA23_c10380</name>
</gene>
<reference evidence="2 3" key="1">
    <citation type="journal article" date="2014" name="ISME J.">
        <title>Adaptation of an abundant Roseobacter RCA organism to pelagic systems revealed by genomic and transcriptomic analyses.</title>
        <authorList>
            <person name="Voget S."/>
            <person name="Wemheuer B."/>
            <person name="Brinkhoff T."/>
            <person name="Vollmers J."/>
            <person name="Dietrich S."/>
            <person name="Giebel H.A."/>
            <person name="Beardsley C."/>
            <person name="Sardemann C."/>
            <person name="Bakenhus I."/>
            <person name="Billerbeck S."/>
            <person name="Daniel R."/>
            <person name="Simon M."/>
        </authorList>
    </citation>
    <scope>NUCLEOTIDE SEQUENCE [LARGE SCALE GENOMIC DNA]</scope>
    <source>
        <strain evidence="2 3">RCA23</strain>
    </source>
</reference>
<dbReference type="GO" id="GO:0000030">
    <property type="term" value="F:mannosyltransferase activity"/>
    <property type="evidence" value="ECO:0007669"/>
    <property type="project" value="TreeGrafter"/>
</dbReference>
<dbReference type="Proteomes" id="UP000028680">
    <property type="component" value="Chromosome"/>
</dbReference>
<keyword evidence="1" id="KW-0808">Transferase</keyword>
<dbReference type="Gene3D" id="3.90.550.20">
    <property type="match status" value="1"/>
</dbReference>
<organism evidence="2 3">
    <name type="scientific">Planktomarina temperata RCA23</name>
    <dbReference type="NCBI Taxonomy" id="666509"/>
    <lineage>
        <taxon>Bacteria</taxon>
        <taxon>Pseudomonadati</taxon>
        <taxon>Pseudomonadota</taxon>
        <taxon>Alphaproteobacteria</taxon>
        <taxon>Rhodobacterales</taxon>
        <taxon>Paracoccaceae</taxon>
        <taxon>Planktomarina</taxon>
    </lineage>
</organism>
<dbReference type="AlphaFoldDB" id="A0AAN0VHZ9"/>
<sequence length="229" mass="25984">MIPKKLHFVWVGDESKRPDNYIQSWAKLNPEYEIVIWGNTALAEYSWVNKKHMDAMYSRELNGVADLMRYEILFNEGGIALDADSLCLRPLEDWLLEPAAFAACEHEHIRPGLIAAGAMGAEPGNEFFGACVKRLSKKWRVTNKRAWKTVGPQLITDVHKETRYDLTIYPAHFSIKATIPVGNTPDQGLVSRINFGDQPMAMRTSREGSRPRVDGLLWSTVSNRQARCH</sequence>